<sequence length="168" mass="19962">MGRNEIVFHKNYAELILYDKQGNEKARTQVDLEDIEKINMYRWYENCGYAVARIKGKRIKLHRFVLNYKGSLEVDHINNNGLDNRKSNLRIVSHQINMTNQKTRSDNTSGVTGVYWFKTRNRWKAEITVNGKKYQIGYFKTKDQAIEARRKAEAQYHKNTVIRYSQRP</sequence>
<dbReference type="InterPro" id="IPR044925">
    <property type="entry name" value="His-Me_finger_sf"/>
</dbReference>
<dbReference type="SUPFAM" id="SSF54171">
    <property type="entry name" value="DNA-binding domain"/>
    <property type="match status" value="1"/>
</dbReference>
<dbReference type="AlphaFoldDB" id="A0A9X6KE74"/>
<dbReference type="SUPFAM" id="SSF54060">
    <property type="entry name" value="His-Me finger endonucleases"/>
    <property type="match status" value="1"/>
</dbReference>
<reference evidence="2 3" key="1">
    <citation type="submission" date="2016-10" db="EMBL/GenBank/DDBJ databases">
        <title>Comparative genomics of Bacillus thuringiensis reveals a path to pathogens against multiple invertebrate hosts.</title>
        <authorList>
            <person name="Zheng J."/>
            <person name="Gao Q."/>
            <person name="Liu H."/>
            <person name="Peng D."/>
            <person name="Ruan L."/>
            <person name="Sun M."/>
        </authorList>
    </citation>
    <scope>NUCLEOTIDE SEQUENCE [LARGE SCALE GENOMIC DNA]</scope>
    <source>
        <strain evidence="2">HD5</strain>
    </source>
</reference>
<accession>A0A9X6KE74</accession>
<evidence type="ECO:0000313" key="3">
    <source>
        <dbReference type="Proteomes" id="UP000194551"/>
    </source>
</evidence>
<gene>
    <name evidence="2" type="ORF">BK774_10570</name>
</gene>
<comment type="caution">
    <text evidence="2">The sequence shown here is derived from an EMBL/GenBank/DDBJ whole genome shotgun (WGS) entry which is preliminary data.</text>
</comment>
<dbReference type="GO" id="GO:0003677">
    <property type="term" value="F:DNA binding"/>
    <property type="evidence" value="ECO:0007669"/>
    <property type="project" value="InterPro"/>
</dbReference>
<dbReference type="Gene3D" id="1.20.5.2050">
    <property type="match status" value="1"/>
</dbReference>
<feature type="domain" description="HNH nuclease" evidence="1">
    <location>
        <begin position="72"/>
        <end position="98"/>
    </location>
</feature>
<proteinExistence type="predicted"/>
<dbReference type="Pfam" id="PF13392">
    <property type="entry name" value="HNH_3"/>
    <property type="match status" value="1"/>
</dbReference>
<dbReference type="Gene3D" id="3.90.75.20">
    <property type="match status" value="1"/>
</dbReference>
<evidence type="ECO:0000313" key="2">
    <source>
        <dbReference type="EMBL" id="OUA04314.1"/>
    </source>
</evidence>
<dbReference type="InterPro" id="IPR003615">
    <property type="entry name" value="HNH_nuc"/>
</dbReference>
<dbReference type="Proteomes" id="UP000194551">
    <property type="component" value="Unassembled WGS sequence"/>
</dbReference>
<organism evidence="2 3">
    <name type="scientific">Bacillus thuringiensis</name>
    <dbReference type="NCBI Taxonomy" id="1428"/>
    <lineage>
        <taxon>Bacteria</taxon>
        <taxon>Bacillati</taxon>
        <taxon>Bacillota</taxon>
        <taxon>Bacilli</taxon>
        <taxon>Bacillales</taxon>
        <taxon>Bacillaceae</taxon>
        <taxon>Bacillus</taxon>
        <taxon>Bacillus cereus group</taxon>
    </lineage>
</organism>
<protein>
    <recommendedName>
        <fullName evidence="1">HNH nuclease domain-containing protein</fullName>
    </recommendedName>
</protein>
<evidence type="ECO:0000259" key="1">
    <source>
        <dbReference type="Pfam" id="PF13392"/>
    </source>
</evidence>
<dbReference type="InterPro" id="IPR016177">
    <property type="entry name" value="DNA-bd_dom_sf"/>
</dbReference>
<name>A0A9X6KE74_BACTU</name>
<dbReference type="EMBL" id="NFEM01000057">
    <property type="protein sequence ID" value="OUA04314.1"/>
    <property type="molecule type" value="Genomic_DNA"/>
</dbReference>
<dbReference type="RefSeq" id="WP_053513206.1">
    <property type="nucleotide sequence ID" value="NZ_CAKJXA010000066.1"/>
</dbReference>